<dbReference type="PANTHER" id="PTHR41523:SF7">
    <property type="entry name" value="HISTIDINE KINASE"/>
    <property type="match status" value="1"/>
</dbReference>
<evidence type="ECO:0000256" key="6">
    <source>
        <dbReference type="ARBA" id="ARBA00022777"/>
    </source>
</evidence>
<dbReference type="InterPro" id="IPR036890">
    <property type="entry name" value="HATPase_C_sf"/>
</dbReference>
<accession>A0AA37HID0</accession>
<keyword evidence="4" id="KW-0808">Transferase</keyword>
<dbReference type="RefSeq" id="WP_238193422.1">
    <property type="nucleotide sequence ID" value="NZ_BPQJ01000061.1"/>
</dbReference>
<sequence length="364" mass="39791">MLQQDVSSERALILAPFGRDASIAASLLGEAGIGSAICRDLAALQAGMAQGAGLVIVTDEAVLNADLQPINRWVVAQPPWSDLPFILLVHRGGGLERNPVARRTSDVLGNVTFLERPFHPTTLVSVARTALRGRRRQYEARARLVELHAGEQRLRTALAAEKRAAEHQRLLIDELNHRVKNTLATVQSIATQTLRNAPTTEEAREALETRLLALSRAHNVLTQESWEGANLSDVVAQAIAPYDRREDQRFQVSGPEVRLPPQMALALAMAFQELATNAVKYGALSNQTGHVAITWTKASRPARLCLRWSETGGPAVVEPPRRGFGSRLIEHNLARDLDGHVKITFGKSGAICTIDAPIDRTLRQ</sequence>
<dbReference type="SUPFAM" id="SSF55874">
    <property type="entry name" value="ATPase domain of HSP90 chaperone/DNA topoisomerase II/histidine kinase"/>
    <property type="match status" value="1"/>
</dbReference>
<comment type="catalytic activity">
    <reaction evidence="1">
        <text>ATP + protein L-histidine = ADP + protein N-phospho-L-histidine.</text>
        <dbReference type="EC" id="2.7.13.3"/>
    </reaction>
</comment>
<evidence type="ECO:0000256" key="4">
    <source>
        <dbReference type="ARBA" id="ARBA00022679"/>
    </source>
</evidence>
<reference evidence="9" key="1">
    <citation type="journal article" date="2016" name="Front. Microbiol.">
        <title>Genome Sequence of the Piezophilic, Mesophilic Sulfate-Reducing Bacterium Desulfovibrio indicus J2T.</title>
        <authorList>
            <person name="Cao J."/>
            <person name="Maignien L."/>
            <person name="Shao Z."/>
            <person name="Alain K."/>
            <person name="Jebbar M."/>
        </authorList>
    </citation>
    <scope>NUCLEOTIDE SEQUENCE</scope>
    <source>
        <strain evidence="9">JCM 32048</strain>
    </source>
</reference>
<evidence type="ECO:0000256" key="7">
    <source>
        <dbReference type="ARBA" id="ARBA00022840"/>
    </source>
</evidence>
<proteinExistence type="predicted"/>
<evidence type="ECO:0000256" key="2">
    <source>
        <dbReference type="ARBA" id="ARBA00012438"/>
    </source>
</evidence>
<reference evidence="9" key="2">
    <citation type="submission" date="2021-08" db="EMBL/GenBank/DDBJ databases">
        <authorList>
            <person name="Tani A."/>
            <person name="Ola A."/>
            <person name="Ogura Y."/>
            <person name="Katsura K."/>
            <person name="Hayashi T."/>
        </authorList>
    </citation>
    <scope>NUCLEOTIDE SEQUENCE</scope>
    <source>
        <strain evidence="9">JCM 32048</strain>
    </source>
</reference>
<keyword evidence="7" id="KW-0067">ATP-binding</keyword>
<dbReference type="SMART" id="SM00911">
    <property type="entry name" value="HWE_HK"/>
    <property type="match status" value="1"/>
</dbReference>
<gene>
    <name evidence="9" type="ORF">MPEAHAMD_6510</name>
</gene>
<feature type="domain" description="Signal transduction histidine kinase HWE region" evidence="8">
    <location>
        <begin position="174"/>
        <end position="256"/>
    </location>
</feature>
<organism evidence="9 10">
    <name type="scientific">Methylobacterium frigidaeris</name>
    <dbReference type="NCBI Taxonomy" id="2038277"/>
    <lineage>
        <taxon>Bacteria</taxon>
        <taxon>Pseudomonadati</taxon>
        <taxon>Pseudomonadota</taxon>
        <taxon>Alphaproteobacteria</taxon>
        <taxon>Hyphomicrobiales</taxon>
        <taxon>Methylobacteriaceae</taxon>
        <taxon>Methylobacterium</taxon>
    </lineage>
</organism>
<dbReference type="AlphaFoldDB" id="A0AA37HID0"/>
<evidence type="ECO:0000259" key="8">
    <source>
        <dbReference type="SMART" id="SM00911"/>
    </source>
</evidence>
<dbReference type="GO" id="GO:0005524">
    <property type="term" value="F:ATP binding"/>
    <property type="evidence" value="ECO:0007669"/>
    <property type="project" value="UniProtKB-KW"/>
</dbReference>
<dbReference type="InterPro" id="IPR011102">
    <property type="entry name" value="Sig_transdc_His_kinase_HWE"/>
</dbReference>
<keyword evidence="6" id="KW-0418">Kinase</keyword>
<dbReference type="PANTHER" id="PTHR41523">
    <property type="entry name" value="TWO-COMPONENT SYSTEM SENSOR PROTEIN"/>
    <property type="match status" value="1"/>
</dbReference>
<evidence type="ECO:0000313" key="9">
    <source>
        <dbReference type="EMBL" id="GJD66313.1"/>
    </source>
</evidence>
<evidence type="ECO:0000256" key="5">
    <source>
        <dbReference type="ARBA" id="ARBA00022741"/>
    </source>
</evidence>
<dbReference type="Proteomes" id="UP001055286">
    <property type="component" value="Unassembled WGS sequence"/>
</dbReference>
<dbReference type="GO" id="GO:0004673">
    <property type="term" value="F:protein histidine kinase activity"/>
    <property type="evidence" value="ECO:0007669"/>
    <property type="project" value="UniProtKB-EC"/>
</dbReference>
<dbReference type="Pfam" id="PF07536">
    <property type="entry name" value="HWE_HK"/>
    <property type="match status" value="1"/>
</dbReference>
<name>A0AA37HID0_9HYPH</name>
<keyword evidence="5" id="KW-0547">Nucleotide-binding</keyword>
<dbReference type="EMBL" id="BPQJ01000061">
    <property type="protein sequence ID" value="GJD66313.1"/>
    <property type="molecule type" value="Genomic_DNA"/>
</dbReference>
<keyword evidence="3" id="KW-0597">Phosphoprotein</keyword>
<keyword evidence="10" id="KW-1185">Reference proteome</keyword>
<protein>
    <recommendedName>
        <fullName evidence="2">histidine kinase</fullName>
        <ecNumber evidence="2">2.7.13.3</ecNumber>
    </recommendedName>
</protein>
<evidence type="ECO:0000256" key="3">
    <source>
        <dbReference type="ARBA" id="ARBA00022553"/>
    </source>
</evidence>
<dbReference type="Gene3D" id="3.30.565.10">
    <property type="entry name" value="Histidine kinase-like ATPase, C-terminal domain"/>
    <property type="match status" value="1"/>
</dbReference>
<evidence type="ECO:0000313" key="10">
    <source>
        <dbReference type="Proteomes" id="UP001055286"/>
    </source>
</evidence>
<evidence type="ECO:0000256" key="1">
    <source>
        <dbReference type="ARBA" id="ARBA00000085"/>
    </source>
</evidence>
<dbReference type="EC" id="2.7.13.3" evidence="2"/>
<comment type="caution">
    <text evidence="9">The sequence shown here is derived from an EMBL/GenBank/DDBJ whole genome shotgun (WGS) entry which is preliminary data.</text>
</comment>